<protein>
    <submittedName>
        <fullName evidence="3">Sirodesmin biosynthesis O</fullName>
    </submittedName>
</protein>
<accession>A0A9P6VSZ0</accession>
<dbReference type="InterPro" id="IPR050523">
    <property type="entry name" value="AKR_Detox_Biosynth"/>
</dbReference>
<dbReference type="EMBL" id="VNKQ01000002">
    <property type="protein sequence ID" value="KAG0653032.1"/>
    <property type="molecule type" value="Genomic_DNA"/>
</dbReference>
<dbReference type="InterPro" id="IPR036812">
    <property type="entry name" value="NAD(P)_OxRdtase_dom_sf"/>
</dbReference>
<keyword evidence="1" id="KW-0560">Oxidoreductase</keyword>
<name>A0A9P6VSZ0_9HELO</name>
<keyword evidence="4" id="KW-1185">Reference proteome</keyword>
<evidence type="ECO:0000313" key="3">
    <source>
        <dbReference type="EMBL" id="KAG0653032.1"/>
    </source>
</evidence>
<evidence type="ECO:0000256" key="1">
    <source>
        <dbReference type="ARBA" id="ARBA00023002"/>
    </source>
</evidence>
<sequence>MNGQSEAFLGNQNLPKSFKIITKAGMAGGQSREGILANWKASQEALKTEKVPIYLLHHPANDGTPISDTMEGIQELYLAGKFEQFGLSNFSVNEVEECFNYAKSKNYVLPTVYQSIYGLAARQNEKELFPVLRRLGISIQAYSSLSSGFLVKTPAEIKAGVGNFNHSTVLGKILQDMYGKPVYLEFLDGYAKLAEENGISKAGMAYRWVVWNSALKPALGDCVVLGASSAKQMKNTVEEIDKGPLGQKIVSRLDRLWQSVENDAPQDNFATYKKLAASGAL</sequence>
<dbReference type="Gene3D" id="3.20.20.100">
    <property type="entry name" value="NADP-dependent oxidoreductase domain"/>
    <property type="match status" value="1"/>
</dbReference>
<evidence type="ECO:0000313" key="4">
    <source>
        <dbReference type="Proteomes" id="UP000785200"/>
    </source>
</evidence>
<comment type="caution">
    <text evidence="3">The sequence shown here is derived from an EMBL/GenBank/DDBJ whole genome shotgun (WGS) entry which is preliminary data.</text>
</comment>
<evidence type="ECO:0000259" key="2">
    <source>
        <dbReference type="Pfam" id="PF00248"/>
    </source>
</evidence>
<dbReference type="PANTHER" id="PTHR43364:SF4">
    <property type="entry name" value="NAD(P)-LINKED OXIDOREDUCTASE SUPERFAMILY PROTEIN"/>
    <property type="match status" value="1"/>
</dbReference>
<dbReference type="PANTHER" id="PTHR43364">
    <property type="entry name" value="NADH-SPECIFIC METHYLGLYOXAL REDUCTASE-RELATED"/>
    <property type="match status" value="1"/>
</dbReference>
<dbReference type="InterPro" id="IPR023210">
    <property type="entry name" value="NADP_OxRdtase_dom"/>
</dbReference>
<dbReference type="Pfam" id="PF00248">
    <property type="entry name" value="Aldo_ket_red"/>
    <property type="match status" value="1"/>
</dbReference>
<gene>
    <name evidence="3" type="ORF">D0Z07_0355</name>
</gene>
<reference evidence="3" key="1">
    <citation type="submission" date="2019-07" db="EMBL/GenBank/DDBJ databases">
        <title>Hyphodiscus hymeniophilus genome sequencing and assembly.</title>
        <authorList>
            <person name="Kramer G."/>
            <person name="Nodwell J."/>
        </authorList>
    </citation>
    <scope>NUCLEOTIDE SEQUENCE</scope>
    <source>
        <strain evidence="3">ATCC 34498</strain>
    </source>
</reference>
<dbReference type="Proteomes" id="UP000785200">
    <property type="component" value="Unassembled WGS sequence"/>
</dbReference>
<dbReference type="AlphaFoldDB" id="A0A9P6VSZ0"/>
<dbReference type="SUPFAM" id="SSF51430">
    <property type="entry name" value="NAD(P)-linked oxidoreductase"/>
    <property type="match status" value="1"/>
</dbReference>
<feature type="domain" description="NADP-dependent oxidoreductase" evidence="2">
    <location>
        <begin position="3"/>
        <end position="257"/>
    </location>
</feature>
<organism evidence="3 4">
    <name type="scientific">Hyphodiscus hymeniophilus</name>
    <dbReference type="NCBI Taxonomy" id="353542"/>
    <lineage>
        <taxon>Eukaryota</taxon>
        <taxon>Fungi</taxon>
        <taxon>Dikarya</taxon>
        <taxon>Ascomycota</taxon>
        <taxon>Pezizomycotina</taxon>
        <taxon>Leotiomycetes</taxon>
        <taxon>Helotiales</taxon>
        <taxon>Hyphodiscaceae</taxon>
        <taxon>Hyphodiscus</taxon>
    </lineage>
</organism>
<dbReference type="OrthoDB" id="48988at2759"/>
<proteinExistence type="predicted"/>
<dbReference type="GO" id="GO:0016491">
    <property type="term" value="F:oxidoreductase activity"/>
    <property type="evidence" value="ECO:0007669"/>
    <property type="project" value="UniProtKB-KW"/>
</dbReference>